<proteinExistence type="predicted"/>
<protein>
    <submittedName>
        <fullName evidence="1">Uncharacterized protein</fullName>
    </submittedName>
</protein>
<gene>
    <name evidence="1" type="ORF">GGR46_000116</name>
</gene>
<evidence type="ECO:0000313" key="1">
    <source>
        <dbReference type="EMBL" id="MBB4096583.1"/>
    </source>
</evidence>
<organism evidence="1 2">
    <name type="scientific">Sphingomonas kyeonggiensis</name>
    <dbReference type="NCBI Taxonomy" id="1268553"/>
    <lineage>
        <taxon>Bacteria</taxon>
        <taxon>Pseudomonadati</taxon>
        <taxon>Pseudomonadota</taxon>
        <taxon>Alphaproteobacteria</taxon>
        <taxon>Sphingomonadales</taxon>
        <taxon>Sphingomonadaceae</taxon>
        <taxon>Sphingomonas</taxon>
    </lineage>
</organism>
<name>A0A7W6JNK8_9SPHN</name>
<dbReference type="Proteomes" id="UP000557392">
    <property type="component" value="Unassembled WGS sequence"/>
</dbReference>
<accession>A0A7W6JNK8</accession>
<dbReference type="AlphaFoldDB" id="A0A7W6JNK8"/>
<keyword evidence="2" id="KW-1185">Reference proteome</keyword>
<evidence type="ECO:0000313" key="2">
    <source>
        <dbReference type="Proteomes" id="UP000557392"/>
    </source>
</evidence>
<reference evidence="1 2" key="1">
    <citation type="submission" date="2020-08" db="EMBL/GenBank/DDBJ databases">
        <title>Genomic Encyclopedia of Type Strains, Phase IV (KMG-IV): sequencing the most valuable type-strain genomes for metagenomic binning, comparative biology and taxonomic classification.</title>
        <authorList>
            <person name="Goeker M."/>
        </authorList>
    </citation>
    <scope>NUCLEOTIDE SEQUENCE [LARGE SCALE GENOMIC DNA]</scope>
    <source>
        <strain evidence="1 2">DSM 101806</strain>
    </source>
</reference>
<sequence length="36" mass="4378">MKANHLIRQGEAPYYAYFCDIRVKRKRFEMSHYAAI</sequence>
<dbReference type="EMBL" id="JACIEH010000001">
    <property type="protein sequence ID" value="MBB4096583.1"/>
    <property type="molecule type" value="Genomic_DNA"/>
</dbReference>
<comment type="caution">
    <text evidence="1">The sequence shown here is derived from an EMBL/GenBank/DDBJ whole genome shotgun (WGS) entry which is preliminary data.</text>
</comment>